<name>A0ABS0QAG9_9BACT</name>
<dbReference type="Pfam" id="PF13205">
    <property type="entry name" value="Big_5"/>
    <property type="match status" value="1"/>
</dbReference>
<dbReference type="Gene3D" id="2.30.30.100">
    <property type="match status" value="3"/>
</dbReference>
<dbReference type="SUPFAM" id="SSF69318">
    <property type="entry name" value="Integrin alpha N-terminal domain"/>
    <property type="match status" value="2"/>
</dbReference>
<organism evidence="3 4">
    <name type="scientific">Hymenobacter negativus</name>
    <dbReference type="NCBI Taxonomy" id="2795026"/>
    <lineage>
        <taxon>Bacteria</taxon>
        <taxon>Pseudomonadati</taxon>
        <taxon>Bacteroidota</taxon>
        <taxon>Cytophagia</taxon>
        <taxon>Cytophagales</taxon>
        <taxon>Hymenobacteraceae</taxon>
        <taxon>Hymenobacter</taxon>
    </lineage>
</organism>
<evidence type="ECO:0000313" key="3">
    <source>
        <dbReference type="EMBL" id="MBH8559684.1"/>
    </source>
</evidence>
<evidence type="ECO:0000259" key="2">
    <source>
        <dbReference type="Pfam" id="PF13205"/>
    </source>
</evidence>
<dbReference type="EMBL" id="JAEDAE010000008">
    <property type="protein sequence ID" value="MBH8559684.1"/>
    <property type="molecule type" value="Genomic_DNA"/>
</dbReference>
<dbReference type="InterPro" id="IPR026444">
    <property type="entry name" value="Secre_tail"/>
</dbReference>
<reference evidence="3 4" key="1">
    <citation type="submission" date="2020-12" db="EMBL/GenBank/DDBJ databases">
        <title>Hymenobacter sp.</title>
        <authorList>
            <person name="Kim M.K."/>
        </authorList>
    </citation>
    <scope>NUCLEOTIDE SEQUENCE [LARGE SCALE GENOMIC DNA]</scope>
    <source>
        <strain evidence="3 4">BT442</strain>
    </source>
</reference>
<comment type="caution">
    <text evidence="3">The sequence shown here is derived from an EMBL/GenBank/DDBJ whole genome shotgun (WGS) entry which is preliminary data.</text>
</comment>
<dbReference type="InterPro" id="IPR028994">
    <property type="entry name" value="Integrin_alpha_N"/>
</dbReference>
<evidence type="ECO:0000313" key="4">
    <source>
        <dbReference type="Proteomes" id="UP000625631"/>
    </source>
</evidence>
<gene>
    <name evidence="3" type="ORF">I7X13_16600</name>
</gene>
<dbReference type="InterPro" id="IPR032812">
    <property type="entry name" value="SbsA_Ig"/>
</dbReference>
<dbReference type="InterPro" id="IPR013517">
    <property type="entry name" value="FG-GAP"/>
</dbReference>
<protein>
    <submittedName>
        <fullName evidence="3">VCBS repeat-containing protein</fullName>
    </submittedName>
</protein>
<evidence type="ECO:0000256" key="1">
    <source>
        <dbReference type="ARBA" id="ARBA00022729"/>
    </source>
</evidence>
<sequence>MTNFYSLPRWTLRTGLLLAPAGVALAQAPVITSVIPMANARAAARSGPVTVNFNQPLTAASAGSLKVFSAQQGGLRSRGATPAVASGSTLSFAPTAYDFRPGETVQYTVTTAAAGSGGALAQGRVGQFTAAVGGTGRGYFQPGNEPAVGGMPAFMTAADVNSDGALDLLLCNMGSAAAPGSTVSIRLNMGNGTYSGTLNVPVGNMPSGINTGDVDGDGDIDFVVANQLSNTVSVRLNDGSGGFTGGQEIAVGPAPYSVTLGDVDGDGDLDLLVPNSGANSGTTTGSGTVSLCLNAGNGTFGGGQNVPSGGFSPCNVVAADVDNDGDLDLLIENYGGNNVSVRLNNGTGSFSGTQNVAVGSIPLSMVAGDVDGDGDVDLLTANFYGNTVSVRLNDGSGIFSGSQEVSVAGGPLGMALGDVDSDGDLDLLVPIATTTPYSPNNPVSLRLNNGSGIFGGSQEMAVRGIHSFITIGDVDSDGDLDFITDNGTNTVSVYLNGATALATSNGLPTLQLLTLYPNPAYGAVALTGAAPNAPLTVLDALGRVLLTATADAAGAARLVLPEGLPAGVYLVRSGGKVRRLTVE</sequence>
<dbReference type="Pfam" id="PF13517">
    <property type="entry name" value="FG-GAP_3"/>
    <property type="match status" value="3"/>
</dbReference>
<dbReference type="RefSeq" id="WP_198076332.1">
    <property type="nucleotide sequence ID" value="NZ_JAEDAE010000008.1"/>
</dbReference>
<dbReference type="PANTHER" id="PTHR46580">
    <property type="entry name" value="SENSOR KINASE-RELATED"/>
    <property type="match status" value="1"/>
</dbReference>
<proteinExistence type="predicted"/>
<keyword evidence="4" id="KW-1185">Reference proteome</keyword>
<feature type="domain" description="SbsA Ig-like" evidence="2">
    <location>
        <begin position="27"/>
        <end position="122"/>
    </location>
</feature>
<dbReference type="NCBIfam" id="TIGR04183">
    <property type="entry name" value="Por_Secre_tail"/>
    <property type="match status" value="1"/>
</dbReference>
<dbReference type="Proteomes" id="UP000625631">
    <property type="component" value="Unassembled WGS sequence"/>
</dbReference>
<keyword evidence="1" id="KW-0732">Signal</keyword>
<accession>A0ABS0QAG9</accession>